<feature type="signal peptide" evidence="2">
    <location>
        <begin position="1"/>
        <end position="19"/>
    </location>
</feature>
<dbReference type="GO" id="GO:0005829">
    <property type="term" value="C:cytosol"/>
    <property type="evidence" value="ECO:0007669"/>
    <property type="project" value="TreeGrafter"/>
</dbReference>
<dbReference type="PROSITE" id="PS00973">
    <property type="entry name" value="USP_2"/>
    <property type="match status" value="1"/>
</dbReference>
<protein>
    <recommendedName>
        <fullName evidence="3">USP domain-containing protein</fullName>
    </recommendedName>
</protein>
<name>A0A7R9G191_TIMSH</name>
<dbReference type="GO" id="GO:0004843">
    <property type="term" value="F:cysteine-type deubiquitinase activity"/>
    <property type="evidence" value="ECO:0007669"/>
    <property type="project" value="InterPro"/>
</dbReference>
<feature type="domain" description="USP" evidence="3">
    <location>
        <begin position="1"/>
        <end position="192"/>
    </location>
</feature>
<proteinExistence type="inferred from homology"/>
<evidence type="ECO:0000256" key="1">
    <source>
        <dbReference type="ARBA" id="ARBA00009085"/>
    </source>
</evidence>
<reference evidence="4" key="1">
    <citation type="submission" date="2020-11" db="EMBL/GenBank/DDBJ databases">
        <authorList>
            <person name="Tran Van P."/>
        </authorList>
    </citation>
    <scope>NUCLEOTIDE SEQUENCE</scope>
</reference>
<dbReference type="SUPFAM" id="SSF54001">
    <property type="entry name" value="Cysteine proteinases"/>
    <property type="match status" value="1"/>
</dbReference>
<dbReference type="PANTHER" id="PTHR24006">
    <property type="entry name" value="UBIQUITIN CARBOXYL-TERMINAL HYDROLASE"/>
    <property type="match status" value="1"/>
</dbReference>
<dbReference type="PANTHER" id="PTHR24006:SF644">
    <property type="entry name" value="UBIQUITIN CARBOXYL-TERMINAL HYDROLASE 7"/>
    <property type="match status" value="1"/>
</dbReference>
<dbReference type="InterPro" id="IPR050164">
    <property type="entry name" value="Peptidase_C19"/>
</dbReference>
<keyword evidence="2" id="KW-0732">Signal</keyword>
<dbReference type="InterPro" id="IPR038765">
    <property type="entry name" value="Papain-like_cys_pep_sf"/>
</dbReference>
<dbReference type="GO" id="GO:0005634">
    <property type="term" value="C:nucleus"/>
    <property type="evidence" value="ECO:0007669"/>
    <property type="project" value="TreeGrafter"/>
</dbReference>
<dbReference type="InterPro" id="IPR001394">
    <property type="entry name" value="Peptidase_C19_UCH"/>
</dbReference>
<gene>
    <name evidence="4" type="ORF">TSIB3V08_LOCUS6157</name>
</gene>
<dbReference type="PROSITE" id="PS50235">
    <property type="entry name" value="USP_3"/>
    <property type="match status" value="1"/>
</dbReference>
<evidence type="ECO:0000256" key="2">
    <source>
        <dbReference type="SAM" id="SignalP"/>
    </source>
</evidence>
<feature type="chain" id="PRO_5030935012" description="USP domain-containing protein" evidence="2">
    <location>
        <begin position="20"/>
        <end position="253"/>
    </location>
</feature>
<evidence type="ECO:0000259" key="3">
    <source>
        <dbReference type="PROSITE" id="PS50235"/>
    </source>
</evidence>
<sequence>MSLLVLGLAIIGRRSLVHPAIQSVVNCFTIGGTDKSSLVVMNMLKGNRNVAATRLMFLKCSIAFARGEKAAYYIVHGLVPFLSEQFTGPPKIMFEFYEKISLEPYLQAPEPTRADYTLHAVLVHSGDNHGGHYVVFINPKGDGKWCKFDDDVVSRCTKAEAIDHNYGGHDDDTNNMTVKHCTNAYMLVYIRDSELKNVLQEVTEDDIPQETPLVNGVKMSLVGSVGGFGRLGRMMCNSTFWLNEESNRKLPHS</sequence>
<accession>A0A7R9G191</accession>
<evidence type="ECO:0000313" key="4">
    <source>
        <dbReference type="EMBL" id="CAD7262038.1"/>
    </source>
</evidence>
<dbReference type="Pfam" id="PF00443">
    <property type="entry name" value="UCH"/>
    <property type="match status" value="1"/>
</dbReference>
<dbReference type="EMBL" id="OC002566">
    <property type="protein sequence ID" value="CAD7262038.1"/>
    <property type="molecule type" value="Genomic_DNA"/>
</dbReference>
<dbReference type="InterPro" id="IPR018200">
    <property type="entry name" value="USP_CS"/>
</dbReference>
<dbReference type="InterPro" id="IPR028889">
    <property type="entry name" value="USP"/>
</dbReference>
<organism evidence="4">
    <name type="scientific">Timema shepardi</name>
    <name type="common">Walking stick</name>
    <dbReference type="NCBI Taxonomy" id="629360"/>
    <lineage>
        <taxon>Eukaryota</taxon>
        <taxon>Metazoa</taxon>
        <taxon>Ecdysozoa</taxon>
        <taxon>Arthropoda</taxon>
        <taxon>Hexapoda</taxon>
        <taxon>Insecta</taxon>
        <taxon>Pterygota</taxon>
        <taxon>Neoptera</taxon>
        <taxon>Polyneoptera</taxon>
        <taxon>Phasmatodea</taxon>
        <taxon>Timematodea</taxon>
        <taxon>Timematoidea</taxon>
        <taxon>Timematidae</taxon>
        <taxon>Timema</taxon>
    </lineage>
</organism>
<dbReference type="GO" id="GO:0016579">
    <property type="term" value="P:protein deubiquitination"/>
    <property type="evidence" value="ECO:0007669"/>
    <property type="project" value="InterPro"/>
</dbReference>
<dbReference type="Gene3D" id="3.90.70.10">
    <property type="entry name" value="Cysteine proteinases"/>
    <property type="match status" value="1"/>
</dbReference>
<dbReference type="GO" id="GO:0031647">
    <property type="term" value="P:regulation of protein stability"/>
    <property type="evidence" value="ECO:0007669"/>
    <property type="project" value="TreeGrafter"/>
</dbReference>
<dbReference type="AlphaFoldDB" id="A0A7R9G191"/>
<comment type="similarity">
    <text evidence="1">Belongs to the peptidase C19 family.</text>
</comment>